<gene>
    <name evidence="3" type="ORF">FVE85_2866</name>
</gene>
<evidence type="ECO:0000313" key="4">
    <source>
        <dbReference type="Proteomes" id="UP000324585"/>
    </source>
</evidence>
<dbReference type="PANTHER" id="PTHR11439">
    <property type="entry name" value="GAG-POL-RELATED RETROTRANSPOSON"/>
    <property type="match status" value="1"/>
</dbReference>
<dbReference type="InterPro" id="IPR036397">
    <property type="entry name" value="RNaseH_sf"/>
</dbReference>
<dbReference type="PANTHER" id="PTHR11439:SF509">
    <property type="entry name" value="RNA-DIRECTED DNA POLYMERASE"/>
    <property type="match status" value="1"/>
</dbReference>
<protein>
    <submittedName>
        <fullName evidence="3">Retrovirus-related Pol polyprotein from transposon TNT 1-94</fullName>
    </submittedName>
</protein>
<proteinExistence type="predicted"/>
<reference evidence="4" key="1">
    <citation type="journal article" date="2019" name="Nat. Commun.">
        <title>Expansion of phycobilisome linker gene families in mesophilic red algae.</title>
        <authorList>
            <person name="Lee J."/>
            <person name="Kim D."/>
            <person name="Bhattacharya D."/>
            <person name="Yoon H.S."/>
        </authorList>
    </citation>
    <scope>NUCLEOTIDE SEQUENCE [LARGE SCALE GENOMIC DNA]</scope>
    <source>
        <strain evidence="4">CCMP 1328</strain>
    </source>
</reference>
<dbReference type="OMA" id="HTIEQAD"/>
<evidence type="ECO:0000313" key="3">
    <source>
        <dbReference type="EMBL" id="KAA8494625.1"/>
    </source>
</evidence>
<dbReference type="AlphaFoldDB" id="A0A5J4YTR5"/>
<dbReference type="InterPro" id="IPR013103">
    <property type="entry name" value="RVT_2"/>
</dbReference>
<keyword evidence="1" id="KW-0732">Signal</keyword>
<dbReference type="Gene3D" id="3.30.420.10">
    <property type="entry name" value="Ribonuclease H-like superfamily/Ribonuclease H"/>
    <property type="match status" value="1"/>
</dbReference>
<evidence type="ECO:0000259" key="2">
    <source>
        <dbReference type="Pfam" id="PF07727"/>
    </source>
</evidence>
<dbReference type="CDD" id="cd09272">
    <property type="entry name" value="RNase_HI_RT_Ty1"/>
    <property type="match status" value="1"/>
</dbReference>
<name>A0A5J4YTR5_PORPP</name>
<feature type="chain" id="PRO_5023862327" evidence="1">
    <location>
        <begin position="18"/>
        <end position="471"/>
    </location>
</feature>
<dbReference type="GO" id="GO:0003676">
    <property type="term" value="F:nucleic acid binding"/>
    <property type="evidence" value="ECO:0007669"/>
    <property type="project" value="InterPro"/>
</dbReference>
<dbReference type="OrthoDB" id="7789875at2759"/>
<dbReference type="EMBL" id="VRMN01000004">
    <property type="protein sequence ID" value="KAA8494625.1"/>
    <property type="molecule type" value="Genomic_DNA"/>
</dbReference>
<feature type="signal peptide" evidence="1">
    <location>
        <begin position="1"/>
        <end position="17"/>
    </location>
</feature>
<evidence type="ECO:0000256" key="1">
    <source>
        <dbReference type="SAM" id="SignalP"/>
    </source>
</evidence>
<accession>A0A5J4YTR5</accession>
<dbReference type="Proteomes" id="UP000324585">
    <property type="component" value="Unassembled WGS sequence"/>
</dbReference>
<feature type="domain" description="Reverse transcriptase Ty1/copia-type" evidence="2">
    <location>
        <begin position="43"/>
        <end position="177"/>
    </location>
</feature>
<organism evidence="3 4">
    <name type="scientific">Porphyridium purpureum</name>
    <name type="common">Red alga</name>
    <name type="synonym">Porphyridium cruentum</name>
    <dbReference type="NCBI Taxonomy" id="35688"/>
    <lineage>
        <taxon>Eukaryota</taxon>
        <taxon>Rhodophyta</taxon>
        <taxon>Bangiophyceae</taxon>
        <taxon>Porphyridiales</taxon>
        <taxon>Porphyridiaceae</taxon>
        <taxon>Porphyridium</taxon>
    </lineage>
</organism>
<comment type="caution">
    <text evidence="3">The sequence shown here is derived from an EMBL/GenBank/DDBJ whole genome shotgun (WGS) entry which is preliminary data.</text>
</comment>
<dbReference type="Pfam" id="PF07727">
    <property type="entry name" value="RVT_2"/>
    <property type="match status" value="1"/>
</dbReference>
<keyword evidence="4" id="KW-1185">Reference proteome</keyword>
<sequence>MPMVCIVISLGALLSLAEFGTWNPIPISFESARADPSATFVNAHFIYAMKHAECDVDKRIAKVRLVAAGNNLRDVGGALTHQDVPYAAPASLASLRVTVALAAARGHSVAKLDVTSAYLQVQLGGPPVFVRLPKELPESRDGVYRLEKALYGLERSGADFIAETSKKLQAQGWREVAQSLFVRDKYARYASRNASTGPMRRKGPRTPDVEPAVEEFEESFEDDGRARKVIGALLWLSRTTRPDIARATARVARFVDNWTLGASRLLKRLEEYVLCNPISVIRYPRQRVIDSSCRVIAFSDSDFAGDSAAKARSTSGAAFFLELGGARYLVDWSSGLQRAVSTSSAEAELVALASACKTVFAVLESLPEQDGTKVEVGSDSAAALGAVRRGWSAKLAHARRTQRVCVSWLHDLEEQQGFVFVWVPSGRNAADIFTKSFGPLEFLRKIGLLENERVFSNKLEEAASPASMGAL</sequence>